<organism evidence="2 3">
    <name type="scientific">Ostreococcus tauri</name>
    <name type="common">Marine green alga</name>
    <dbReference type="NCBI Taxonomy" id="70448"/>
    <lineage>
        <taxon>Eukaryota</taxon>
        <taxon>Viridiplantae</taxon>
        <taxon>Chlorophyta</taxon>
        <taxon>Mamiellophyceae</taxon>
        <taxon>Mamiellales</taxon>
        <taxon>Bathycoccaceae</taxon>
        <taxon>Ostreococcus</taxon>
    </lineage>
</organism>
<feature type="region of interest" description="Disordered" evidence="1">
    <location>
        <begin position="672"/>
        <end position="699"/>
    </location>
</feature>
<dbReference type="KEGG" id="ota:OT_ostta01g00510"/>
<feature type="compositionally biased region" description="Basic and acidic residues" evidence="1">
    <location>
        <begin position="409"/>
        <end position="426"/>
    </location>
</feature>
<feature type="compositionally biased region" description="Basic residues" evidence="1">
    <location>
        <begin position="673"/>
        <end position="699"/>
    </location>
</feature>
<evidence type="ECO:0000313" key="3">
    <source>
        <dbReference type="Proteomes" id="UP000009170"/>
    </source>
</evidence>
<feature type="compositionally biased region" description="Basic and acidic residues" evidence="1">
    <location>
        <begin position="361"/>
        <end position="377"/>
    </location>
</feature>
<keyword evidence="3" id="KW-1185">Reference proteome</keyword>
<feature type="compositionally biased region" description="Polar residues" evidence="1">
    <location>
        <begin position="506"/>
        <end position="523"/>
    </location>
</feature>
<reference evidence="2 3" key="2">
    <citation type="journal article" date="2014" name="BMC Genomics">
        <title>An improved genome of the model marine alga Ostreococcus tauri unfolds by assessing Illumina de novo assemblies.</title>
        <authorList>
            <person name="Blanc-Mathieu R."/>
            <person name="Verhelst B."/>
            <person name="Derelle E."/>
            <person name="Rombauts S."/>
            <person name="Bouget F.Y."/>
            <person name="Carre I."/>
            <person name="Chateau A."/>
            <person name="Eyre-Walker A."/>
            <person name="Grimsley N."/>
            <person name="Moreau H."/>
            <person name="Piegu B."/>
            <person name="Rivals E."/>
            <person name="Schackwitz W."/>
            <person name="Van de Peer Y."/>
            <person name="Piganeau G."/>
        </authorList>
    </citation>
    <scope>NUCLEOTIDE SEQUENCE [LARGE SCALE GENOMIC DNA]</scope>
    <source>
        <strain evidence="3">OTTH 0595 / CCAP 157/2 / RCC745</strain>
    </source>
</reference>
<accession>A0A090M3C0</accession>
<feature type="region of interest" description="Disordered" evidence="1">
    <location>
        <begin position="30"/>
        <end position="121"/>
    </location>
</feature>
<dbReference type="EMBL" id="CAID01000001">
    <property type="protein sequence ID" value="CEF96499.1"/>
    <property type="molecule type" value="Genomic_DNA"/>
</dbReference>
<dbReference type="InParanoid" id="A0A090M3C0"/>
<reference evidence="3" key="1">
    <citation type="journal article" date="2006" name="Proc. Natl. Acad. Sci. U.S.A.">
        <title>Genome analysis of the smallest free-living eukaryote Ostreococcus tauri unveils many unique features.</title>
        <authorList>
            <person name="Derelle E."/>
            <person name="Ferraz C."/>
            <person name="Rombauts S."/>
            <person name="Rouze P."/>
            <person name="Worden A.Z."/>
            <person name="Robbens S."/>
            <person name="Partensky F."/>
            <person name="Degroeve S."/>
            <person name="Echeynie S."/>
            <person name="Cooke R."/>
            <person name="Saeys Y."/>
            <person name="Wuyts J."/>
            <person name="Jabbari K."/>
            <person name="Bowler C."/>
            <person name="Panaud O."/>
            <person name="Piegu B."/>
            <person name="Ball S.G."/>
            <person name="Ral J.-P."/>
            <person name="Bouget F.-Y."/>
            <person name="Piganeau G."/>
            <person name="De Baets B."/>
            <person name="Picard A."/>
            <person name="Delseny M."/>
            <person name="Demaille J."/>
            <person name="Van de Peer Y."/>
            <person name="Moreau H."/>
        </authorList>
    </citation>
    <scope>NUCLEOTIDE SEQUENCE [LARGE SCALE GENOMIC DNA]</scope>
    <source>
        <strain evidence="3">OTTH 0595 / CCAP 157/2 / RCC745</strain>
    </source>
</reference>
<evidence type="ECO:0000256" key="1">
    <source>
        <dbReference type="SAM" id="MobiDB-lite"/>
    </source>
</evidence>
<dbReference type="AlphaFoldDB" id="A0A090M3C0"/>
<evidence type="ECO:0000313" key="2">
    <source>
        <dbReference type="EMBL" id="CEF96499.1"/>
    </source>
</evidence>
<gene>
    <name evidence="2" type="ORF">OT_ostta01g00510</name>
</gene>
<sequence length="699" mass="76749">MSLFAAFNADAPSAEPFSLRFGANPKTLELVKSPAKGSSPRRPSSTASPTKTKVKVKSRSTRSGAVSARTRQALPGSVDFVKAREQPRTTSGTKRKASSSLNGKAKKAVMSPRARTVPTKKSKKTDNYLFLTEGGELSAATEELSARVAAHSPGMSPLKRQDLELSGVDKRVQKVIRSLTSELAETSGKNIPNPRGAYMKRVTLEPSSRSQNKPFEDDSLYKPSKVVVPLKHAAKGSVEWCSNRRLHALCAPGALMDISSRSLTNETKEQISHFLRKATHVEELGESYIRVRLLEHYLDLSGWTLSTVEVVSQRDRRPQKNGKLYGSPELVFNLTEEAAYGCLRLFRSVNVTISRNTLVREDRGVSQRSNDSGKHVGPETPPRELSPSAKQADGQRPSGSSDQSLPNENTERHSSKLATDEDHTDGGEEEEEEQVEDRRPAQEMLPSREFASNATQPKMLQIVGEVNGFESQRGSTPVRDENGVLADRLNGQLRDFFDRLQHRQRITATSQRQGDNNGITYPSPNDHHSHGLHAMHLHQQPLSASPNVLPTVYQPPVPAPPNVLPTVYYLPVPISPLGATSAITEAIVGGIRLRITQEPLDGGQVTRAGAVAETAHAVPADSDAFSDVRRERQLAMNAKHLQFKQATAKAQQHTQEDDDNLLVANLLMLKTSRTSKKAKASTSKPIKKKPKPKQTQRPR</sequence>
<dbReference type="GeneID" id="9832471"/>
<feature type="compositionally biased region" description="Polar residues" evidence="1">
    <location>
        <begin position="88"/>
        <end position="102"/>
    </location>
</feature>
<proteinExistence type="predicted"/>
<name>A0A090M3C0_OSTTA</name>
<feature type="compositionally biased region" description="Low complexity" evidence="1">
    <location>
        <begin position="38"/>
        <end position="51"/>
    </location>
</feature>
<comment type="caution">
    <text evidence="2">The sequence shown here is derived from an EMBL/GenBank/DDBJ whole genome shotgun (WGS) entry which is preliminary data.</text>
</comment>
<dbReference type="RefSeq" id="XP_022838129.1">
    <property type="nucleotide sequence ID" value="XM_022985229.1"/>
</dbReference>
<feature type="region of interest" description="Disordered" evidence="1">
    <location>
        <begin position="361"/>
        <end position="457"/>
    </location>
</feature>
<protein>
    <submittedName>
        <fullName evidence="2">Unnamed product</fullName>
    </submittedName>
</protein>
<feature type="compositionally biased region" description="Polar residues" evidence="1">
    <location>
        <begin position="397"/>
        <end position="408"/>
    </location>
</feature>
<dbReference type="Proteomes" id="UP000009170">
    <property type="component" value="Unassembled WGS sequence"/>
</dbReference>
<feature type="region of interest" description="Disordered" evidence="1">
    <location>
        <begin position="506"/>
        <end position="531"/>
    </location>
</feature>